<name>A0A7M1NXP9_HAEPA</name>
<reference evidence="2 3" key="1">
    <citation type="submission" date="2020-10" db="EMBL/GenBank/DDBJ databases">
        <title>Genomic diversity and antimicrobial resistance of Haemophilus colonising the airways of young children with cystic fibrosis.</title>
        <authorList>
            <person name="Watts S.C."/>
            <person name="Judd L.M."/>
            <person name="Carzino R."/>
            <person name="Ranganathan S."/>
            <person name="Holt K.E."/>
        </authorList>
    </citation>
    <scope>NUCLEOTIDE SEQUENCE [LARGE SCALE GENOMIC DNA]</scope>
    <source>
        <strain evidence="2 3">M1C137_2</strain>
    </source>
</reference>
<evidence type="ECO:0000313" key="2">
    <source>
        <dbReference type="EMBL" id="QOR17024.1"/>
    </source>
</evidence>
<evidence type="ECO:0000256" key="1">
    <source>
        <dbReference type="SAM" id="SignalP"/>
    </source>
</evidence>
<keyword evidence="1" id="KW-0732">Signal</keyword>
<feature type="chain" id="PRO_5029721671" evidence="1">
    <location>
        <begin position="24"/>
        <end position="223"/>
    </location>
</feature>
<dbReference type="Pfam" id="PF11319">
    <property type="entry name" value="VasI"/>
    <property type="match status" value="1"/>
</dbReference>
<sequence>MRFSLNILSIPLFLTAFSNISYADLKKQDQSSDILLKMEQCRSLKSELERLDCYDKAWGDNRVFSQIRSVQGGKAWNRAIEQEKTRTTDSLNFLTKITESEDNPTVVITTPSLGHKSPRPVLMISCVDNITRLQIAMPSPINERDVYLDVITNKTSFKTHWFFRENGFLLEASRGLEGISEIQRLFKSSTLRFNSDVPAINELVFKIEDLENEIKPLKTACHW</sequence>
<dbReference type="Proteomes" id="UP000595009">
    <property type="component" value="Chromosome"/>
</dbReference>
<proteinExistence type="predicted"/>
<dbReference type="EMBL" id="CP063120">
    <property type="protein sequence ID" value="QOR17024.1"/>
    <property type="molecule type" value="Genomic_DNA"/>
</dbReference>
<dbReference type="InterPro" id="IPR017738">
    <property type="entry name" value="T6SS-assoc_VCA0118"/>
</dbReference>
<dbReference type="AlphaFoldDB" id="A0A7M1NXP9"/>
<dbReference type="RefSeq" id="WP_197543421.1">
    <property type="nucleotide sequence ID" value="NZ_CP063120.1"/>
</dbReference>
<accession>A0A7M1NXP9</accession>
<dbReference type="NCBIfam" id="TIGR03360">
    <property type="entry name" value="VI_minor_1"/>
    <property type="match status" value="1"/>
</dbReference>
<organism evidence="2 3">
    <name type="scientific">Haemophilus parainfluenzae</name>
    <dbReference type="NCBI Taxonomy" id="729"/>
    <lineage>
        <taxon>Bacteria</taxon>
        <taxon>Pseudomonadati</taxon>
        <taxon>Pseudomonadota</taxon>
        <taxon>Gammaproteobacteria</taxon>
        <taxon>Pasteurellales</taxon>
        <taxon>Pasteurellaceae</taxon>
        <taxon>Haemophilus</taxon>
    </lineage>
</organism>
<protein>
    <submittedName>
        <fullName evidence="2">Type VI secretion system-associated protein TagO</fullName>
    </submittedName>
</protein>
<evidence type="ECO:0000313" key="3">
    <source>
        <dbReference type="Proteomes" id="UP000595009"/>
    </source>
</evidence>
<feature type="signal peptide" evidence="1">
    <location>
        <begin position="1"/>
        <end position="23"/>
    </location>
</feature>
<gene>
    <name evidence="2" type="primary">tagO</name>
    <name evidence="2" type="ORF">INP94_09185</name>
</gene>